<feature type="signal peptide" evidence="3">
    <location>
        <begin position="1"/>
        <end position="18"/>
    </location>
</feature>
<keyword evidence="3" id="KW-0732">Signal</keyword>
<dbReference type="CDD" id="cd09970">
    <property type="entry name" value="UP_IIIa"/>
    <property type="match status" value="1"/>
</dbReference>
<organism evidence="4 5">
    <name type="scientific">Odobenus rosmarus divergens</name>
    <name type="common">Pacific walrus</name>
    <dbReference type="NCBI Taxonomy" id="9708"/>
    <lineage>
        <taxon>Eukaryota</taxon>
        <taxon>Metazoa</taxon>
        <taxon>Chordata</taxon>
        <taxon>Craniata</taxon>
        <taxon>Vertebrata</taxon>
        <taxon>Euteleostomi</taxon>
        <taxon>Mammalia</taxon>
        <taxon>Eutheria</taxon>
        <taxon>Laurasiatheria</taxon>
        <taxon>Carnivora</taxon>
        <taxon>Caniformia</taxon>
        <taxon>Pinnipedia</taxon>
        <taxon>Odobenidae</taxon>
        <taxon>Odobenus</taxon>
    </lineage>
</organism>
<evidence type="ECO:0000313" key="4">
    <source>
        <dbReference type="Proteomes" id="UP000245340"/>
    </source>
</evidence>
<feature type="region of interest" description="Disordered" evidence="1">
    <location>
        <begin position="241"/>
        <end position="287"/>
    </location>
</feature>
<evidence type="ECO:0000256" key="3">
    <source>
        <dbReference type="SAM" id="SignalP"/>
    </source>
</evidence>
<feature type="chain" id="PRO_5015718786" evidence="3">
    <location>
        <begin position="19"/>
        <end position="287"/>
    </location>
</feature>
<gene>
    <name evidence="5" type="primary">UPK3A</name>
</gene>
<dbReference type="CTD" id="7380"/>
<keyword evidence="2" id="KW-0812">Transmembrane</keyword>
<dbReference type="GeneID" id="101363305"/>
<feature type="compositionally biased region" description="Polar residues" evidence="1">
    <location>
        <begin position="259"/>
        <end position="270"/>
    </location>
</feature>
<dbReference type="RefSeq" id="XP_004415900.1">
    <property type="nucleotide sequence ID" value="XM_004415843.1"/>
</dbReference>
<keyword evidence="2" id="KW-1133">Transmembrane helix</keyword>
<dbReference type="STRING" id="9708.A0A2U3X1F1"/>
<dbReference type="InterPro" id="IPR024825">
    <property type="entry name" value="Uroplakin-3a"/>
</dbReference>
<protein>
    <submittedName>
        <fullName evidence="5">Uroplakin-3a isoform X1</fullName>
    </submittedName>
</protein>
<name>A0A2U3X1F1_ODORO</name>
<dbReference type="GO" id="GO:0005886">
    <property type="term" value="C:plasma membrane"/>
    <property type="evidence" value="ECO:0007669"/>
    <property type="project" value="TreeGrafter"/>
</dbReference>
<evidence type="ECO:0000313" key="5">
    <source>
        <dbReference type="RefSeq" id="XP_004415900.1"/>
    </source>
</evidence>
<dbReference type="OrthoDB" id="9945328at2759"/>
<dbReference type="PANTHER" id="PTHR15446">
    <property type="entry name" value="UROPLAKIN III"/>
    <property type="match status" value="1"/>
</dbReference>
<keyword evidence="2" id="KW-0472">Membrane</keyword>
<feature type="transmembrane region" description="Helical" evidence="2">
    <location>
        <begin position="208"/>
        <end position="235"/>
    </location>
</feature>
<keyword evidence="4" id="KW-1185">Reference proteome</keyword>
<sequence length="287" mass="30819">MPPLWALLALGCLRLGVGVHLQPQLASMTFATNNPTLTTVALEKPLCMFDSSAALGSNYEIYLYVLVDLASSRNASVQDHSRTPLSSTFQQTEGGRTGPYKAAAFDLAPCSDLPSLDALADVARASEILNAYLIRVGANGTCLSDPNFRGLCNPPLSAATEYRFQYVLVNMSTGLVQDQTLWSDPIRTKRLTPSSEIDTWPGRRSGGMIVITSILGSLPFFLLIAFAGAIVLSLLDPGSSDRETTHDSQITQEAVPRSLGTSEAAHTSANRGPPLDRAEAYSRKLQD</sequence>
<dbReference type="PANTHER" id="PTHR15446:SF17">
    <property type="entry name" value="UROPLAKIN-3A"/>
    <property type="match status" value="1"/>
</dbReference>
<dbReference type="InParanoid" id="A0A2U3X1F1"/>
<dbReference type="GO" id="GO:0006833">
    <property type="term" value="P:water transport"/>
    <property type="evidence" value="ECO:0007669"/>
    <property type="project" value="TreeGrafter"/>
</dbReference>
<reference evidence="5" key="1">
    <citation type="submission" date="2025-08" db="UniProtKB">
        <authorList>
            <consortium name="RefSeq"/>
        </authorList>
    </citation>
    <scope>IDENTIFICATION</scope>
</reference>
<proteinExistence type="predicted"/>
<evidence type="ECO:0000256" key="2">
    <source>
        <dbReference type="SAM" id="Phobius"/>
    </source>
</evidence>
<dbReference type="InterPro" id="IPR024831">
    <property type="entry name" value="Uroplakin-3"/>
</dbReference>
<evidence type="ECO:0000256" key="1">
    <source>
        <dbReference type="SAM" id="MobiDB-lite"/>
    </source>
</evidence>
<accession>A0A2U3X1F1</accession>
<dbReference type="KEGG" id="oro:101363305"/>
<dbReference type="Proteomes" id="UP000245340">
    <property type="component" value="Unplaced"/>
</dbReference>
<feature type="compositionally biased region" description="Basic and acidic residues" evidence="1">
    <location>
        <begin position="274"/>
        <end position="287"/>
    </location>
</feature>
<dbReference type="AlphaFoldDB" id="A0A2U3X1F1"/>
<dbReference type="GO" id="GO:0015840">
    <property type="term" value="P:urea transport"/>
    <property type="evidence" value="ECO:0007669"/>
    <property type="project" value="TreeGrafter"/>
</dbReference>